<keyword evidence="1" id="KW-0732">Signal</keyword>
<dbReference type="OrthoDB" id="8883934at2"/>
<keyword evidence="3" id="KW-1185">Reference proteome</keyword>
<accession>A0A1Y0EPQ7</accession>
<evidence type="ECO:0000256" key="1">
    <source>
        <dbReference type="SAM" id="SignalP"/>
    </source>
</evidence>
<sequence length="336" mass="36972">MTRWTHRLWSLGLGLLLSGSNALAQSAASPTGTEPAGPAAFRTADGAYQTLRTPESAEGASVDPYFVNKAFIVRLEAGLDERQPLRDWLNWLLPRQRADGGFDRYCRRDPGWTACQKADADDSMAATTLHLITLARQRGWLDESLTPRANAASARARQLLATLLDRRTGLYRVFAGQDLFLLMDNAEVYDALVVSGQRTAASALATAMRRHFHTGHDWAPSLTPYDRRSFYPHDLAPAYLWTNGLIPPADAGVEMAAWVAQHSSGWLSRQSDAYPWGLVAWQIRRAAPAMAACWRAAIRQNPPSATHWTLLDASVDQALAHIGVGQTCALLPRSTR</sequence>
<dbReference type="SUPFAM" id="SSF48239">
    <property type="entry name" value="Terpenoid cyclases/Protein prenyltransferases"/>
    <property type="match status" value="1"/>
</dbReference>
<dbReference type="KEGG" id="cser:CCO03_11895"/>
<evidence type="ECO:0000313" key="3">
    <source>
        <dbReference type="Proteomes" id="UP000196138"/>
    </source>
</evidence>
<name>A0A1Y0EPQ7_9BURK</name>
<organism evidence="2 3">
    <name type="scientific">Comamonas serinivorans</name>
    <dbReference type="NCBI Taxonomy" id="1082851"/>
    <lineage>
        <taxon>Bacteria</taxon>
        <taxon>Pseudomonadati</taxon>
        <taxon>Pseudomonadota</taxon>
        <taxon>Betaproteobacteria</taxon>
        <taxon>Burkholderiales</taxon>
        <taxon>Comamonadaceae</taxon>
        <taxon>Comamonas</taxon>
    </lineage>
</organism>
<evidence type="ECO:0000313" key="2">
    <source>
        <dbReference type="EMBL" id="ARU05289.1"/>
    </source>
</evidence>
<dbReference type="EMBL" id="CP021455">
    <property type="protein sequence ID" value="ARU05289.1"/>
    <property type="molecule type" value="Genomic_DNA"/>
</dbReference>
<dbReference type="AlphaFoldDB" id="A0A1Y0EPQ7"/>
<proteinExistence type="predicted"/>
<dbReference type="Proteomes" id="UP000196138">
    <property type="component" value="Chromosome"/>
</dbReference>
<protein>
    <submittedName>
        <fullName evidence="2">Uncharacterized protein</fullName>
    </submittedName>
</protein>
<gene>
    <name evidence="2" type="ORF">CCO03_11895</name>
</gene>
<dbReference type="InterPro" id="IPR008930">
    <property type="entry name" value="Terpenoid_cyclase/PrenylTrfase"/>
</dbReference>
<dbReference type="RefSeq" id="WP_087281301.1">
    <property type="nucleotide sequence ID" value="NZ_CP021455.1"/>
</dbReference>
<reference evidence="2 3" key="1">
    <citation type="submission" date="2017-05" db="EMBL/GenBank/DDBJ databases">
        <authorList>
            <person name="Song R."/>
            <person name="Chenine A.L."/>
            <person name="Ruprecht R.M."/>
        </authorList>
    </citation>
    <scope>NUCLEOTIDE SEQUENCE [LARGE SCALE GENOMIC DNA]</scope>
    <source>
        <strain evidence="2 3">DSM 26136</strain>
    </source>
</reference>
<feature type="chain" id="PRO_5012824208" evidence="1">
    <location>
        <begin position="25"/>
        <end position="336"/>
    </location>
</feature>
<feature type="signal peptide" evidence="1">
    <location>
        <begin position="1"/>
        <end position="24"/>
    </location>
</feature>